<dbReference type="InterPro" id="IPR001878">
    <property type="entry name" value="Znf_CCHC"/>
</dbReference>
<dbReference type="GO" id="GO:0006397">
    <property type="term" value="P:mRNA processing"/>
    <property type="evidence" value="ECO:0007669"/>
    <property type="project" value="UniProtKB-KW"/>
</dbReference>
<evidence type="ECO:0000259" key="4">
    <source>
        <dbReference type="PROSITE" id="PS50158"/>
    </source>
</evidence>
<feature type="domain" description="CCHC-type" evidence="4">
    <location>
        <begin position="189"/>
        <end position="204"/>
    </location>
</feature>
<organism evidence="5 6">
    <name type="scientific">Austropuccinia psidii MF-1</name>
    <dbReference type="NCBI Taxonomy" id="1389203"/>
    <lineage>
        <taxon>Eukaryota</taxon>
        <taxon>Fungi</taxon>
        <taxon>Dikarya</taxon>
        <taxon>Basidiomycota</taxon>
        <taxon>Pucciniomycotina</taxon>
        <taxon>Pucciniomycetes</taxon>
        <taxon>Pucciniales</taxon>
        <taxon>Sphaerophragmiaceae</taxon>
        <taxon>Austropuccinia</taxon>
    </lineage>
</organism>
<reference evidence="5" key="1">
    <citation type="submission" date="2021-03" db="EMBL/GenBank/DDBJ databases">
        <title>Draft genome sequence of rust myrtle Austropuccinia psidii MF-1, a brazilian biotype.</title>
        <authorList>
            <person name="Quecine M.C."/>
            <person name="Pachon D.M.R."/>
            <person name="Bonatelli M.L."/>
            <person name="Correr F.H."/>
            <person name="Franceschini L.M."/>
            <person name="Leite T.F."/>
            <person name="Margarido G.R.A."/>
            <person name="Almeida C.A."/>
            <person name="Ferrarezi J.A."/>
            <person name="Labate C.A."/>
        </authorList>
    </citation>
    <scope>NUCLEOTIDE SEQUENCE</scope>
    <source>
        <strain evidence="5">MF-1</strain>
    </source>
</reference>
<dbReference type="Proteomes" id="UP000765509">
    <property type="component" value="Unassembled WGS sequence"/>
</dbReference>
<sequence length="776" mass="89982">MELIDYIDGIFIDVPSIQDYWITARFNTAFNGHASIWYTEMKEIHGRRNWPWWKIQIIQKYSNGTWIWQKTMSCKSDKYSVDNDPYEWCLRQSKGLKAFDPQMNTQMRNHKVLTQIPGELEHAVKCRCNRNCTLEDIANTLQDVRKRTNIGKFTPYRSSSFKEKHPFRVEFKDKPKEKVAEVAKKKNSCHNCGSTEHYAINCPKAKKKVYAIEKVPEQESPTEDSKSDSMGDAIREPSDDDQDPREELLVKNQEETPLEIQDIQLEAGMPQDTANKNLCKHTQDAHKLLVTPARGMAYIRGTATKMTVCIDNAQQPMIIDSGAHCSIVARNYLDNHFPNWEKQLFHTKAEDFKSELGNIISIGTIIKEIIIPHRKGNIRPNPEFGMLNDAHIQGFLLGTDYQRMYGIDIDNSKNRHFTIGTNKEKKFSLDIYQISSQDPLEELLSEFKEGHFSTALTSKQNLSLLKMLRKNRTSFSIGEEPLGKIKGHDIELYLDVERPYPPMLRRPPYPDSLETRREIEKNINEIPDMDVIRKIGHNEIVEITTPVLITWHDGKSRLCGVFRALNNYTKAYRYPIPRIPHALDKLAKAKYITKMDCMKGFYQNGVKPNSMKLLRIICHMGIYEYTRMPFGIINAPAHFQRMMTTIFQDEILEGWMVVFIDDIIIYSETWEDHVQYIDRVLRKCTPINMKISLKKCNFFQQELLALGHKVSGLSLAIDQNKVAAVLQKPVPRNIKEMQSFLGFASYYRNHIKSFAHITSSLYKLCSKDVVFEITKE</sequence>
<dbReference type="EMBL" id="AVOT02027798">
    <property type="protein sequence ID" value="MBW0520025.1"/>
    <property type="molecule type" value="Genomic_DNA"/>
</dbReference>
<keyword evidence="1" id="KW-0507">mRNA processing</keyword>
<dbReference type="InterPro" id="IPR000477">
    <property type="entry name" value="RT_dom"/>
</dbReference>
<evidence type="ECO:0000313" key="6">
    <source>
        <dbReference type="Proteomes" id="UP000765509"/>
    </source>
</evidence>
<proteinExistence type="predicted"/>
<name>A0A9Q3EJ09_9BASI</name>
<evidence type="ECO:0000256" key="1">
    <source>
        <dbReference type="ARBA" id="ARBA00022664"/>
    </source>
</evidence>
<evidence type="ECO:0000256" key="2">
    <source>
        <dbReference type="PROSITE-ProRule" id="PRU00047"/>
    </source>
</evidence>
<feature type="region of interest" description="Disordered" evidence="3">
    <location>
        <begin position="216"/>
        <end position="244"/>
    </location>
</feature>
<dbReference type="AlphaFoldDB" id="A0A9Q3EJ09"/>
<dbReference type="InterPro" id="IPR043502">
    <property type="entry name" value="DNA/RNA_pol_sf"/>
</dbReference>
<dbReference type="Pfam" id="PF00078">
    <property type="entry name" value="RVT_1"/>
    <property type="match status" value="1"/>
</dbReference>
<dbReference type="GO" id="GO:0003676">
    <property type="term" value="F:nucleic acid binding"/>
    <property type="evidence" value="ECO:0007669"/>
    <property type="project" value="InterPro"/>
</dbReference>
<dbReference type="InterPro" id="IPR043128">
    <property type="entry name" value="Rev_trsase/Diguanyl_cyclase"/>
</dbReference>
<feature type="compositionally biased region" description="Basic and acidic residues" evidence="3">
    <location>
        <begin position="216"/>
        <end position="237"/>
    </location>
</feature>
<dbReference type="InterPro" id="IPR036875">
    <property type="entry name" value="Znf_CCHC_sf"/>
</dbReference>
<dbReference type="InterPro" id="IPR050951">
    <property type="entry name" value="Retrovirus_Pol_polyprotein"/>
</dbReference>
<dbReference type="Gene3D" id="3.10.10.10">
    <property type="entry name" value="HIV Type 1 Reverse Transcriptase, subunit A, domain 1"/>
    <property type="match status" value="1"/>
</dbReference>
<evidence type="ECO:0000313" key="5">
    <source>
        <dbReference type="EMBL" id="MBW0520025.1"/>
    </source>
</evidence>
<protein>
    <recommendedName>
        <fullName evidence="4">CCHC-type domain-containing protein</fullName>
    </recommendedName>
</protein>
<dbReference type="SUPFAM" id="SSF56672">
    <property type="entry name" value="DNA/RNA polymerases"/>
    <property type="match status" value="1"/>
</dbReference>
<keyword evidence="2" id="KW-0863">Zinc-finger</keyword>
<keyword evidence="2" id="KW-0479">Metal-binding</keyword>
<dbReference type="SUPFAM" id="SSF57756">
    <property type="entry name" value="Retrovirus zinc finger-like domains"/>
    <property type="match status" value="1"/>
</dbReference>
<comment type="caution">
    <text evidence="5">The sequence shown here is derived from an EMBL/GenBank/DDBJ whole genome shotgun (WGS) entry which is preliminary data.</text>
</comment>
<accession>A0A9Q3EJ09</accession>
<dbReference type="PANTHER" id="PTHR37984:SF5">
    <property type="entry name" value="PROTEIN NYNRIN-LIKE"/>
    <property type="match status" value="1"/>
</dbReference>
<keyword evidence="2" id="KW-0862">Zinc</keyword>
<gene>
    <name evidence="5" type="ORF">O181_059740</name>
</gene>
<dbReference type="SMART" id="SM00343">
    <property type="entry name" value="ZnF_C2HC"/>
    <property type="match status" value="1"/>
</dbReference>
<dbReference type="PANTHER" id="PTHR37984">
    <property type="entry name" value="PROTEIN CBG26694"/>
    <property type="match status" value="1"/>
</dbReference>
<evidence type="ECO:0000256" key="3">
    <source>
        <dbReference type="SAM" id="MobiDB-lite"/>
    </source>
</evidence>
<dbReference type="CDD" id="cd01647">
    <property type="entry name" value="RT_LTR"/>
    <property type="match status" value="1"/>
</dbReference>
<dbReference type="PROSITE" id="PS50158">
    <property type="entry name" value="ZF_CCHC"/>
    <property type="match status" value="1"/>
</dbReference>
<dbReference type="Gene3D" id="3.30.70.270">
    <property type="match status" value="2"/>
</dbReference>
<dbReference type="GO" id="GO:0008270">
    <property type="term" value="F:zinc ion binding"/>
    <property type="evidence" value="ECO:0007669"/>
    <property type="project" value="UniProtKB-KW"/>
</dbReference>
<keyword evidence="6" id="KW-1185">Reference proteome</keyword>